<protein>
    <submittedName>
        <fullName evidence="1">Uncharacterized protein</fullName>
    </submittedName>
</protein>
<evidence type="ECO:0000313" key="1">
    <source>
        <dbReference type="EMBL" id="KAK3069358.1"/>
    </source>
</evidence>
<evidence type="ECO:0000313" key="2">
    <source>
        <dbReference type="Proteomes" id="UP001186974"/>
    </source>
</evidence>
<comment type="caution">
    <text evidence="1">The sequence shown here is derived from an EMBL/GenBank/DDBJ whole genome shotgun (WGS) entry which is preliminary data.</text>
</comment>
<proteinExistence type="predicted"/>
<gene>
    <name evidence="1" type="ORF">LTS18_000351</name>
</gene>
<sequence length="225" mass="23608">MRHDDDHDDASDEEIEDMADKMSLDELDLNADADDATPQRLNHHSHLPSVRMYSSRPPALDDHGGESDETDYEDWAAIGAAALRQSSLPRGGSSFSSARLKSPNLGVGGGSWLSSSRGHGHGHGHSVGKKVDRGERRRSSAGLSLSRRGSSGMGWQQKGGVKEQSYPHGYGSVPLHVGGSGVGVGSLVVASPPLGPVVEADDVGMMGMDERAAAEALCRMGGSVE</sequence>
<reference evidence="1" key="1">
    <citation type="submission" date="2024-09" db="EMBL/GenBank/DDBJ databases">
        <title>Black Yeasts Isolated from many extreme environments.</title>
        <authorList>
            <person name="Coleine C."/>
            <person name="Stajich J.E."/>
            <person name="Selbmann L."/>
        </authorList>
    </citation>
    <scope>NUCLEOTIDE SEQUENCE</scope>
    <source>
        <strain evidence="1">CCFEE 5737</strain>
    </source>
</reference>
<dbReference type="EMBL" id="JAWDJW010005122">
    <property type="protein sequence ID" value="KAK3069358.1"/>
    <property type="molecule type" value="Genomic_DNA"/>
</dbReference>
<organism evidence="1 2">
    <name type="scientific">Coniosporium uncinatum</name>
    <dbReference type="NCBI Taxonomy" id="93489"/>
    <lineage>
        <taxon>Eukaryota</taxon>
        <taxon>Fungi</taxon>
        <taxon>Dikarya</taxon>
        <taxon>Ascomycota</taxon>
        <taxon>Pezizomycotina</taxon>
        <taxon>Dothideomycetes</taxon>
        <taxon>Dothideomycetes incertae sedis</taxon>
        <taxon>Coniosporium</taxon>
    </lineage>
</organism>
<name>A0ACC3DFU3_9PEZI</name>
<keyword evidence="2" id="KW-1185">Reference proteome</keyword>
<accession>A0ACC3DFU3</accession>
<dbReference type="Proteomes" id="UP001186974">
    <property type="component" value="Unassembled WGS sequence"/>
</dbReference>